<dbReference type="SMART" id="SM00862">
    <property type="entry name" value="Trans_reg_C"/>
    <property type="match status" value="1"/>
</dbReference>
<feature type="domain" description="OmpR/PhoB-type" evidence="3">
    <location>
        <begin position="118"/>
        <end position="215"/>
    </location>
</feature>
<evidence type="ECO:0000256" key="1">
    <source>
        <dbReference type="ARBA" id="ARBA00023125"/>
    </source>
</evidence>
<protein>
    <recommendedName>
        <fullName evidence="3">OmpR/PhoB-type domain-containing protein</fullName>
    </recommendedName>
</protein>
<dbReference type="Proteomes" id="UP000385207">
    <property type="component" value="Unassembled WGS sequence"/>
</dbReference>
<dbReference type="EMBL" id="CABVII010000004">
    <property type="protein sequence ID" value="VVO71609.1"/>
    <property type="molecule type" value="Genomic_DNA"/>
</dbReference>
<dbReference type="InterPro" id="IPR001867">
    <property type="entry name" value="OmpR/PhoB-type_DNA-bd"/>
</dbReference>
<dbReference type="OrthoDB" id="7020295at2"/>
<gene>
    <name evidence="4" type="ORF">PS862_01366</name>
</gene>
<dbReference type="InterPro" id="IPR016032">
    <property type="entry name" value="Sig_transdc_resp-reg_C-effctor"/>
</dbReference>
<evidence type="ECO:0000256" key="2">
    <source>
        <dbReference type="PROSITE-ProRule" id="PRU01091"/>
    </source>
</evidence>
<dbReference type="Pfam" id="PF00486">
    <property type="entry name" value="Trans_reg_C"/>
    <property type="match status" value="1"/>
</dbReference>
<dbReference type="RefSeq" id="WP_150783562.1">
    <property type="nucleotide sequence ID" value="NZ_CABVII010000004.1"/>
</dbReference>
<reference evidence="4 5" key="1">
    <citation type="submission" date="2019-09" db="EMBL/GenBank/DDBJ databases">
        <authorList>
            <person name="Chandra G."/>
            <person name="Truman W A."/>
        </authorList>
    </citation>
    <scope>NUCLEOTIDE SEQUENCE [LARGE SCALE GENOMIC DNA]</scope>
    <source>
        <strain evidence="4">PS862</strain>
    </source>
</reference>
<dbReference type="InterPro" id="IPR036388">
    <property type="entry name" value="WH-like_DNA-bd_sf"/>
</dbReference>
<dbReference type="GO" id="GO:0000160">
    <property type="term" value="P:phosphorelay signal transduction system"/>
    <property type="evidence" value="ECO:0007669"/>
    <property type="project" value="InterPro"/>
</dbReference>
<dbReference type="AlphaFoldDB" id="A0A5E7I4H3"/>
<organism evidence="4 5">
    <name type="scientific">Pseudomonas fluorescens</name>
    <dbReference type="NCBI Taxonomy" id="294"/>
    <lineage>
        <taxon>Bacteria</taxon>
        <taxon>Pseudomonadati</taxon>
        <taxon>Pseudomonadota</taxon>
        <taxon>Gammaproteobacteria</taxon>
        <taxon>Pseudomonadales</taxon>
        <taxon>Pseudomonadaceae</taxon>
        <taxon>Pseudomonas</taxon>
    </lineage>
</organism>
<keyword evidence="1 2" id="KW-0238">DNA-binding</keyword>
<feature type="DNA-binding region" description="OmpR/PhoB-type" evidence="2">
    <location>
        <begin position="118"/>
        <end position="215"/>
    </location>
</feature>
<dbReference type="PROSITE" id="PS51755">
    <property type="entry name" value="OMPR_PHOB"/>
    <property type="match status" value="1"/>
</dbReference>
<accession>A0A5E7I4H3</accession>
<dbReference type="Gene3D" id="1.10.10.10">
    <property type="entry name" value="Winged helix-like DNA-binding domain superfamily/Winged helix DNA-binding domain"/>
    <property type="match status" value="1"/>
</dbReference>
<dbReference type="GO" id="GO:0006355">
    <property type="term" value="P:regulation of DNA-templated transcription"/>
    <property type="evidence" value="ECO:0007669"/>
    <property type="project" value="InterPro"/>
</dbReference>
<dbReference type="GO" id="GO:0003677">
    <property type="term" value="F:DNA binding"/>
    <property type="evidence" value="ECO:0007669"/>
    <property type="project" value="UniProtKB-UniRule"/>
</dbReference>
<evidence type="ECO:0000313" key="5">
    <source>
        <dbReference type="Proteomes" id="UP000385207"/>
    </source>
</evidence>
<sequence>MSVIFDNGRDQTRVNFKSDISRKTPYGGFSTERKLPIPGYVTYRHKHSLNSSCFGEKHSLSDILSKPQEDEMSRYMHLRIEGTTSLDSDVFFTYTSTDALQNATTRAALIAETHRPKKNAYAATDAKSFRLNHRELFNANICISLTTIESLLLKQLVLSDRRVCSKAELIMAIRRDPATYTGLEMCLSRLQDKFTNAYGERLFRSVRNRGYCLVQDVKSTQLTTTGKQ</sequence>
<name>A0A5E7I4H3_PSEFL</name>
<evidence type="ECO:0000259" key="3">
    <source>
        <dbReference type="PROSITE" id="PS51755"/>
    </source>
</evidence>
<proteinExistence type="predicted"/>
<evidence type="ECO:0000313" key="4">
    <source>
        <dbReference type="EMBL" id="VVO71609.1"/>
    </source>
</evidence>
<dbReference type="SUPFAM" id="SSF46894">
    <property type="entry name" value="C-terminal effector domain of the bipartite response regulators"/>
    <property type="match status" value="1"/>
</dbReference>